<protein>
    <submittedName>
        <fullName evidence="1">Uncharacterized protein</fullName>
    </submittedName>
</protein>
<evidence type="ECO:0000313" key="1">
    <source>
        <dbReference type="EMBL" id="RNA06218.1"/>
    </source>
</evidence>
<comment type="caution">
    <text evidence="1">The sequence shown here is derived from an EMBL/GenBank/DDBJ whole genome shotgun (WGS) entry which is preliminary data.</text>
</comment>
<gene>
    <name evidence="1" type="ORF">BpHYR1_045478</name>
</gene>
<keyword evidence="2" id="KW-1185">Reference proteome</keyword>
<evidence type="ECO:0000313" key="2">
    <source>
        <dbReference type="Proteomes" id="UP000276133"/>
    </source>
</evidence>
<name>A0A3M7Q5I2_BRAPC</name>
<dbReference type="AlphaFoldDB" id="A0A3M7Q5I2"/>
<sequence length="189" mass="21927">MSHEARTTWHLCIRTNCNILNKIGEKSLLFVSFSLSIVSKAFGERIVVDFELSYSLVLVSSDSNELCFFEHKPYKSVLVLDVVGELELVKRHIFGHPLFASGRRVRMYVHSLGHLGVRFASHHPFRVVKLVAAIVGRYHIHQQYVLGPFVQTAHFHLERRKHASRGKKKQKKNFFFYSQNVFQSTFQIL</sequence>
<dbReference type="EMBL" id="REGN01007456">
    <property type="protein sequence ID" value="RNA06218.1"/>
    <property type="molecule type" value="Genomic_DNA"/>
</dbReference>
<dbReference type="Proteomes" id="UP000276133">
    <property type="component" value="Unassembled WGS sequence"/>
</dbReference>
<organism evidence="1 2">
    <name type="scientific">Brachionus plicatilis</name>
    <name type="common">Marine rotifer</name>
    <name type="synonym">Brachionus muelleri</name>
    <dbReference type="NCBI Taxonomy" id="10195"/>
    <lineage>
        <taxon>Eukaryota</taxon>
        <taxon>Metazoa</taxon>
        <taxon>Spiralia</taxon>
        <taxon>Gnathifera</taxon>
        <taxon>Rotifera</taxon>
        <taxon>Eurotatoria</taxon>
        <taxon>Monogononta</taxon>
        <taxon>Pseudotrocha</taxon>
        <taxon>Ploima</taxon>
        <taxon>Brachionidae</taxon>
        <taxon>Brachionus</taxon>
    </lineage>
</organism>
<accession>A0A3M7Q5I2</accession>
<proteinExistence type="predicted"/>
<reference evidence="1 2" key="1">
    <citation type="journal article" date="2018" name="Sci. Rep.">
        <title>Genomic signatures of local adaptation to the degree of environmental predictability in rotifers.</title>
        <authorList>
            <person name="Franch-Gras L."/>
            <person name="Hahn C."/>
            <person name="Garcia-Roger E.M."/>
            <person name="Carmona M.J."/>
            <person name="Serra M."/>
            <person name="Gomez A."/>
        </authorList>
    </citation>
    <scope>NUCLEOTIDE SEQUENCE [LARGE SCALE GENOMIC DNA]</scope>
    <source>
        <strain evidence="1">HYR1</strain>
    </source>
</reference>